<feature type="compositionally biased region" description="Basic residues" evidence="2">
    <location>
        <begin position="72"/>
        <end position="91"/>
    </location>
</feature>
<evidence type="ECO:0000256" key="2">
    <source>
        <dbReference type="SAM" id="MobiDB-lite"/>
    </source>
</evidence>
<dbReference type="Proteomes" id="UP000222788">
    <property type="component" value="Unassembled WGS sequence"/>
</dbReference>
<accession>A0A2C5X295</accession>
<protein>
    <submittedName>
        <fullName evidence="3">Uncharacterized protein</fullName>
    </submittedName>
</protein>
<feature type="compositionally biased region" description="Basic and acidic residues" evidence="2">
    <location>
        <begin position="13"/>
        <end position="22"/>
    </location>
</feature>
<feature type="compositionally biased region" description="Polar residues" evidence="2">
    <location>
        <begin position="187"/>
        <end position="200"/>
    </location>
</feature>
<feature type="region of interest" description="Disordered" evidence="2">
    <location>
        <begin position="144"/>
        <end position="166"/>
    </location>
</feature>
<gene>
    <name evidence="3" type="ORF">CFIMG_004028RA</name>
</gene>
<name>A0A2C5X295_9PEZI</name>
<feature type="region of interest" description="Disordered" evidence="2">
    <location>
        <begin position="1"/>
        <end position="108"/>
    </location>
</feature>
<keyword evidence="1" id="KW-0539">Nucleus</keyword>
<comment type="caution">
    <text evidence="3">The sequence shown here is derived from an EMBL/GenBank/DDBJ whole genome shotgun (WGS) entry which is preliminary data.</text>
</comment>
<sequence length="688" mass="75620">MAGFQFIVTDNRGQTRRDDRRTIRSQCMKGKNKKHKPHDASDSAVGGVDLEAVAGAQIQAPENPAIAPQPKPKSRCKPKPRARTGRRRVVSRKISPIPASAALSTSSVSASASTSTSASASASVTQPSHSSPSSVIFYASSPSRSRAFSPRSFSPRRSPSRSFLSRGSFSRSLPYRYSPFNGLPPVNATSPTDTDSSAGSDTALAIRTRTALSPSSPTSLTDREYTAYWAHSPQLEAAVIAAVSAQAPKGALGQDVQLAQFADMLDAAGHETIHTFFSVAHQIVYPASIFVDFSPSNNVWFSWLFEDAAYLHASLALMIGVRNVLNGRPHGRNVVTHVTKSLRALHARIAHDSATGDSLSTSNSSVAVVLSLIVVADMLQDDQSAKSHFDGLRRMVSLRGGLDDFLENAKMHIKISRFDLNFALDHGSRSQFTSNPVSFASMTPRPLLPSSPLIFNPSPLFPTSDRPPSASIGITDGRLTTVFEDMFLLSTRVNLVHDSLAPKLTDGEFQQYLSSVQYRLLQLDSNTLCTHDECLRLCLLAVLATTYPLPNTRLRYPYLARNLRITLDAILPVSASPEAMAAELRADVDRRELLLWALLIGALAVFDVDGRTWMHALWRSLEPPREWDRMRFILERFVWFRPLHDDVGRKCFDGLWAASDALDSFSYTYQYYDDIRPSIETDGYEVVG</sequence>
<dbReference type="PANTHER" id="PTHR37540:SF5">
    <property type="entry name" value="TRANSCRIPTION FACTOR DOMAIN-CONTAINING PROTEIN"/>
    <property type="match status" value="1"/>
</dbReference>
<dbReference type="PANTHER" id="PTHR37540">
    <property type="entry name" value="TRANSCRIPTION FACTOR (ACR-2), PUTATIVE-RELATED-RELATED"/>
    <property type="match status" value="1"/>
</dbReference>
<dbReference type="Pfam" id="PF11951">
    <property type="entry name" value="Fungal_trans_2"/>
    <property type="match status" value="1"/>
</dbReference>
<dbReference type="InterPro" id="IPR021858">
    <property type="entry name" value="Fun_TF"/>
</dbReference>
<feature type="compositionally biased region" description="Low complexity" evidence="2">
    <location>
        <begin position="99"/>
        <end position="108"/>
    </location>
</feature>
<dbReference type="STRING" id="1035309.A0A2C5X295"/>
<evidence type="ECO:0000313" key="3">
    <source>
        <dbReference type="EMBL" id="PHH52011.1"/>
    </source>
</evidence>
<keyword evidence="4" id="KW-1185">Reference proteome</keyword>
<dbReference type="EMBL" id="APWK03000079">
    <property type="protein sequence ID" value="PHH52011.1"/>
    <property type="molecule type" value="Genomic_DNA"/>
</dbReference>
<organism evidence="3 4">
    <name type="scientific">Ceratocystis fimbriata CBS 114723</name>
    <dbReference type="NCBI Taxonomy" id="1035309"/>
    <lineage>
        <taxon>Eukaryota</taxon>
        <taxon>Fungi</taxon>
        <taxon>Dikarya</taxon>
        <taxon>Ascomycota</taxon>
        <taxon>Pezizomycotina</taxon>
        <taxon>Sordariomycetes</taxon>
        <taxon>Hypocreomycetidae</taxon>
        <taxon>Microascales</taxon>
        <taxon>Ceratocystidaceae</taxon>
        <taxon>Ceratocystis</taxon>
    </lineage>
</organism>
<dbReference type="OrthoDB" id="4158087at2759"/>
<proteinExistence type="predicted"/>
<evidence type="ECO:0000256" key="1">
    <source>
        <dbReference type="ARBA" id="ARBA00023242"/>
    </source>
</evidence>
<reference evidence="3 4" key="2">
    <citation type="journal article" date="2013" name="IMA Fungus">
        <title>IMA Genome-F 1: Ceratocystis fimbriata: Draft nuclear genome sequence for the plant pathogen, Ceratocystis fimbriata.</title>
        <authorList>
            <person name="Wilken P.M."/>
            <person name="Steenkamp E.T."/>
            <person name="Wingfield M.J."/>
            <person name="de Beer Z.W."/>
            <person name="Wingfield B.D."/>
        </authorList>
    </citation>
    <scope>NUCLEOTIDE SEQUENCE [LARGE SCALE GENOMIC DNA]</scope>
    <source>
        <strain evidence="3 4">CBS 114723</strain>
    </source>
</reference>
<evidence type="ECO:0000313" key="4">
    <source>
        <dbReference type="Proteomes" id="UP000222788"/>
    </source>
</evidence>
<feature type="region of interest" description="Disordered" evidence="2">
    <location>
        <begin position="182"/>
        <end position="201"/>
    </location>
</feature>
<dbReference type="AlphaFoldDB" id="A0A2C5X295"/>
<reference evidence="3 4" key="1">
    <citation type="journal article" date="2013" name="Fungal Biol.">
        <title>Analysis of microsatellite markers in the genome of the plant pathogen Ceratocystis fimbriata.</title>
        <authorList>
            <person name="Simpson M.C."/>
            <person name="Wilken P.M."/>
            <person name="Coetzee M.P."/>
            <person name="Wingfield M.J."/>
            <person name="Wingfield B.D."/>
        </authorList>
    </citation>
    <scope>NUCLEOTIDE SEQUENCE [LARGE SCALE GENOMIC DNA]</scope>
    <source>
        <strain evidence="3 4">CBS 114723</strain>
    </source>
</reference>